<dbReference type="GO" id="GO:0003676">
    <property type="term" value="F:nucleic acid binding"/>
    <property type="evidence" value="ECO:0007669"/>
    <property type="project" value="InterPro"/>
</dbReference>
<dbReference type="Pfam" id="PF05380">
    <property type="entry name" value="Peptidase_A17"/>
    <property type="match status" value="1"/>
</dbReference>
<reference evidence="1" key="2">
    <citation type="submission" date="2020-06" db="EMBL/GenBank/DDBJ databases">
        <authorList>
            <person name="Sheffer M."/>
        </authorList>
    </citation>
    <scope>NUCLEOTIDE SEQUENCE</scope>
</reference>
<dbReference type="SUPFAM" id="SSF53098">
    <property type="entry name" value="Ribonuclease H-like"/>
    <property type="match status" value="1"/>
</dbReference>
<accession>A0A8T0F2T8</accession>
<organism evidence="1 2">
    <name type="scientific">Argiope bruennichi</name>
    <name type="common">Wasp spider</name>
    <name type="synonym">Aranea bruennichi</name>
    <dbReference type="NCBI Taxonomy" id="94029"/>
    <lineage>
        <taxon>Eukaryota</taxon>
        <taxon>Metazoa</taxon>
        <taxon>Ecdysozoa</taxon>
        <taxon>Arthropoda</taxon>
        <taxon>Chelicerata</taxon>
        <taxon>Arachnida</taxon>
        <taxon>Araneae</taxon>
        <taxon>Araneomorphae</taxon>
        <taxon>Entelegynae</taxon>
        <taxon>Araneoidea</taxon>
        <taxon>Araneidae</taxon>
        <taxon>Argiope</taxon>
    </lineage>
</organism>
<dbReference type="Gene3D" id="3.30.420.10">
    <property type="entry name" value="Ribonuclease H-like superfamily/Ribonuclease H"/>
    <property type="match status" value="1"/>
</dbReference>
<reference evidence="1" key="1">
    <citation type="journal article" date="2020" name="bioRxiv">
        <title>Chromosome-level reference genome of the European wasp spider Argiope bruennichi: a resource for studies on range expansion and evolutionary adaptation.</title>
        <authorList>
            <person name="Sheffer M.M."/>
            <person name="Hoppe A."/>
            <person name="Krehenwinkel H."/>
            <person name="Uhl G."/>
            <person name="Kuss A.W."/>
            <person name="Jensen L."/>
            <person name="Jensen C."/>
            <person name="Gillespie R.G."/>
            <person name="Hoff K.J."/>
            <person name="Prost S."/>
        </authorList>
    </citation>
    <scope>NUCLEOTIDE SEQUENCE</scope>
</reference>
<dbReference type="InterPro" id="IPR008042">
    <property type="entry name" value="Retrotrans_Pao"/>
</dbReference>
<comment type="caution">
    <text evidence="1">The sequence shown here is derived from an EMBL/GenBank/DDBJ whole genome shotgun (WGS) entry which is preliminary data.</text>
</comment>
<sequence>MSCQQVDCRLNKMWTVLLTKLKSLPDKMWTVLPDKMWTVLPHKMWTVLPHKMWTVLPDKMWTVWPDKMWTELYLLPDKMWTELSVCFLTKCRLKSVCFLTKCGLKSVCCLTKCGLKSVCCLTKCGLKPVCCQVTVNTSAQESNSSNKIEEESIIKQTFPQLSVESSLLPTPPISHPKTEFIDNLRIERKLFTKLRTNDISLHIFCDASPKAYGAVAYFRYITEEGSAKASFIISESKVAPLKTLTLARLELMAALIGARLAKYLQDTFPSLIKRVYLWSDSKIVIHWVKGSAKVWKPFVCNRVTQVQLLISPHCWNHCSGSENPADLTTRGESANAFLSSSLWSTGPEWLSRPVHSWPVQCLSILSDSICDKEIFSSERQRTETVNTMVVTTYVDDCISSCINIDKYSNLRKLLRVTAFVKRFMNNSKPGSLKFSGPLSAFELQEALHSWIKATQNKYFGAEMHQLLSKSVISKDSRVYNLSPELDENNLLQLKGRLQFSSGDMRAKHPWLLPSNDKFVKLLILDTHFKMGHLGVEVSDWYHIPGKLNPADCATRGLFQSSSKMHLIGGMVLIGSNKIFHPLVPSLKC</sequence>
<proteinExistence type="predicted"/>
<dbReference type="EMBL" id="JABXBU010001863">
    <property type="protein sequence ID" value="KAF8783269.1"/>
    <property type="molecule type" value="Genomic_DNA"/>
</dbReference>
<dbReference type="PANTHER" id="PTHR47331">
    <property type="entry name" value="PHD-TYPE DOMAIN-CONTAINING PROTEIN"/>
    <property type="match status" value="1"/>
</dbReference>
<evidence type="ECO:0000313" key="2">
    <source>
        <dbReference type="Proteomes" id="UP000807504"/>
    </source>
</evidence>
<keyword evidence="2" id="KW-1185">Reference proteome</keyword>
<dbReference type="InterPro" id="IPR012337">
    <property type="entry name" value="RNaseH-like_sf"/>
</dbReference>
<protein>
    <recommendedName>
        <fullName evidence="3">Integrase zinc-binding domain-containing protein</fullName>
    </recommendedName>
</protein>
<dbReference type="Proteomes" id="UP000807504">
    <property type="component" value="Unassembled WGS sequence"/>
</dbReference>
<dbReference type="AlphaFoldDB" id="A0A8T0F2T8"/>
<evidence type="ECO:0000313" key="1">
    <source>
        <dbReference type="EMBL" id="KAF8783269.1"/>
    </source>
</evidence>
<name>A0A8T0F2T8_ARGBR</name>
<evidence type="ECO:0008006" key="3">
    <source>
        <dbReference type="Google" id="ProtNLM"/>
    </source>
</evidence>
<dbReference type="InterPro" id="IPR036397">
    <property type="entry name" value="RNaseH_sf"/>
</dbReference>
<gene>
    <name evidence="1" type="ORF">HNY73_013454</name>
</gene>